<evidence type="ECO:0000256" key="1">
    <source>
        <dbReference type="SAM" id="MobiDB-lite"/>
    </source>
</evidence>
<dbReference type="VEuPathDB" id="FungiDB:PLEOSDRAFT_1081449"/>
<dbReference type="InParanoid" id="A0A067NYU6"/>
<dbReference type="HOGENOM" id="CLU_2146921_0_0_1"/>
<protein>
    <submittedName>
        <fullName evidence="2">Uncharacterized protein</fullName>
    </submittedName>
</protein>
<organism evidence="2 3">
    <name type="scientific">Pleurotus ostreatus (strain PC15)</name>
    <name type="common">Oyster mushroom</name>
    <dbReference type="NCBI Taxonomy" id="1137138"/>
    <lineage>
        <taxon>Eukaryota</taxon>
        <taxon>Fungi</taxon>
        <taxon>Dikarya</taxon>
        <taxon>Basidiomycota</taxon>
        <taxon>Agaricomycotina</taxon>
        <taxon>Agaricomycetes</taxon>
        <taxon>Agaricomycetidae</taxon>
        <taxon>Agaricales</taxon>
        <taxon>Pleurotineae</taxon>
        <taxon>Pleurotaceae</taxon>
        <taxon>Pleurotus</taxon>
    </lineage>
</organism>
<name>A0A067NYU6_PLEO1</name>
<dbReference type="AlphaFoldDB" id="A0A067NYU6"/>
<feature type="region of interest" description="Disordered" evidence="1">
    <location>
        <begin position="1"/>
        <end position="91"/>
    </location>
</feature>
<gene>
    <name evidence="2" type="ORF">PLEOSDRAFT_1081449</name>
</gene>
<dbReference type="EMBL" id="KL198005">
    <property type="protein sequence ID" value="KDQ32165.1"/>
    <property type="molecule type" value="Genomic_DNA"/>
</dbReference>
<evidence type="ECO:0000313" key="2">
    <source>
        <dbReference type="EMBL" id="KDQ32165.1"/>
    </source>
</evidence>
<feature type="compositionally biased region" description="Polar residues" evidence="1">
    <location>
        <begin position="70"/>
        <end position="83"/>
    </location>
</feature>
<proteinExistence type="predicted"/>
<dbReference type="Proteomes" id="UP000027073">
    <property type="component" value="Unassembled WGS sequence"/>
</dbReference>
<evidence type="ECO:0000313" key="3">
    <source>
        <dbReference type="Proteomes" id="UP000027073"/>
    </source>
</evidence>
<reference evidence="3" key="1">
    <citation type="journal article" date="2014" name="Proc. Natl. Acad. Sci. U.S.A.">
        <title>Extensive sampling of basidiomycete genomes demonstrates inadequacy of the white-rot/brown-rot paradigm for wood decay fungi.</title>
        <authorList>
            <person name="Riley R."/>
            <person name="Salamov A.A."/>
            <person name="Brown D.W."/>
            <person name="Nagy L.G."/>
            <person name="Floudas D."/>
            <person name="Held B.W."/>
            <person name="Levasseur A."/>
            <person name="Lombard V."/>
            <person name="Morin E."/>
            <person name="Otillar R."/>
            <person name="Lindquist E.A."/>
            <person name="Sun H."/>
            <person name="LaButti K.M."/>
            <person name="Schmutz J."/>
            <person name="Jabbour D."/>
            <person name="Luo H."/>
            <person name="Baker S.E."/>
            <person name="Pisabarro A.G."/>
            <person name="Walton J.D."/>
            <person name="Blanchette R.A."/>
            <person name="Henrissat B."/>
            <person name="Martin F."/>
            <person name="Cullen D."/>
            <person name="Hibbett D.S."/>
            <person name="Grigoriev I.V."/>
        </authorList>
    </citation>
    <scope>NUCLEOTIDE SEQUENCE [LARGE SCALE GENOMIC DNA]</scope>
    <source>
        <strain evidence="3">PC15</strain>
    </source>
</reference>
<accession>A0A067NYU6</accession>
<sequence>MRAWKRRQGGGEGMEATMRTSKRRQGDDAGIESDGEATTWASKATARQQRRGHGGDNEATARRASKRQWGDNNDSMEVTMTSQQEREADDINPTTWGVRQWYNSVNEYTYLG</sequence>